<feature type="compositionally biased region" description="Polar residues" evidence="1">
    <location>
        <begin position="81"/>
        <end position="90"/>
    </location>
</feature>
<feature type="region of interest" description="Disordered" evidence="1">
    <location>
        <begin position="44"/>
        <end position="90"/>
    </location>
</feature>
<dbReference type="GeneID" id="19140960"/>
<evidence type="ECO:0000313" key="3">
    <source>
        <dbReference type="Proteomes" id="UP000016934"/>
    </source>
</evidence>
<dbReference type="KEGG" id="bsc:COCSADRAFT_83480"/>
<dbReference type="Proteomes" id="UP000016934">
    <property type="component" value="Unassembled WGS sequence"/>
</dbReference>
<organism evidence="2 3">
    <name type="scientific">Cochliobolus sativus (strain ND90Pr / ATCC 201652)</name>
    <name type="common">Common root rot and spot blotch fungus</name>
    <name type="synonym">Bipolaris sorokiniana</name>
    <dbReference type="NCBI Taxonomy" id="665912"/>
    <lineage>
        <taxon>Eukaryota</taxon>
        <taxon>Fungi</taxon>
        <taxon>Dikarya</taxon>
        <taxon>Ascomycota</taxon>
        <taxon>Pezizomycotina</taxon>
        <taxon>Dothideomycetes</taxon>
        <taxon>Pleosporomycetidae</taxon>
        <taxon>Pleosporales</taxon>
        <taxon>Pleosporineae</taxon>
        <taxon>Pleosporaceae</taxon>
        <taxon>Bipolaris</taxon>
    </lineage>
</organism>
<evidence type="ECO:0000256" key="1">
    <source>
        <dbReference type="SAM" id="MobiDB-lite"/>
    </source>
</evidence>
<name>M2RKF8_COCSN</name>
<reference evidence="3" key="2">
    <citation type="journal article" date="2013" name="PLoS Genet.">
        <title>Comparative genome structure, secondary metabolite, and effector coding capacity across Cochliobolus pathogens.</title>
        <authorList>
            <person name="Condon B.J."/>
            <person name="Leng Y."/>
            <person name="Wu D."/>
            <person name="Bushley K.E."/>
            <person name="Ohm R.A."/>
            <person name="Otillar R."/>
            <person name="Martin J."/>
            <person name="Schackwitz W."/>
            <person name="Grimwood J."/>
            <person name="MohdZainudin N."/>
            <person name="Xue C."/>
            <person name="Wang R."/>
            <person name="Manning V.A."/>
            <person name="Dhillon B."/>
            <person name="Tu Z.J."/>
            <person name="Steffenson B.J."/>
            <person name="Salamov A."/>
            <person name="Sun H."/>
            <person name="Lowry S."/>
            <person name="LaButti K."/>
            <person name="Han J."/>
            <person name="Copeland A."/>
            <person name="Lindquist E."/>
            <person name="Barry K."/>
            <person name="Schmutz J."/>
            <person name="Baker S.E."/>
            <person name="Ciuffetti L.M."/>
            <person name="Grigoriev I.V."/>
            <person name="Zhong S."/>
            <person name="Turgeon B.G."/>
        </authorList>
    </citation>
    <scope>NUCLEOTIDE SEQUENCE [LARGE SCALE GENOMIC DNA]</scope>
    <source>
        <strain evidence="3">ND90Pr / ATCC 201652</strain>
    </source>
</reference>
<evidence type="ECO:0000313" key="2">
    <source>
        <dbReference type="EMBL" id="EMD67164.1"/>
    </source>
</evidence>
<dbReference type="AlphaFoldDB" id="M2RKF8"/>
<dbReference type="EMBL" id="KB445639">
    <property type="protein sequence ID" value="EMD67164.1"/>
    <property type="molecule type" value="Genomic_DNA"/>
</dbReference>
<sequence length="90" mass="10206">QFLMQINNKTKTRRLTRAEILGKAKVMGFRELEEARAKRAEQLVTKAAKGTSKPRRKRKATLEGEERQAKSGRQMDVQVKGQVNIQVSPA</sequence>
<gene>
    <name evidence="2" type="ORF">COCSADRAFT_83480</name>
</gene>
<feature type="non-terminal residue" evidence="2">
    <location>
        <position position="1"/>
    </location>
</feature>
<feature type="compositionally biased region" description="Basic and acidic residues" evidence="1">
    <location>
        <begin position="60"/>
        <end position="69"/>
    </location>
</feature>
<proteinExistence type="predicted"/>
<reference evidence="2 3" key="1">
    <citation type="journal article" date="2012" name="PLoS Pathog.">
        <title>Diverse lifestyles and strategies of plant pathogenesis encoded in the genomes of eighteen Dothideomycetes fungi.</title>
        <authorList>
            <person name="Ohm R.A."/>
            <person name="Feau N."/>
            <person name="Henrissat B."/>
            <person name="Schoch C.L."/>
            <person name="Horwitz B.A."/>
            <person name="Barry K.W."/>
            <person name="Condon B.J."/>
            <person name="Copeland A.C."/>
            <person name="Dhillon B."/>
            <person name="Glaser F."/>
            <person name="Hesse C.N."/>
            <person name="Kosti I."/>
            <person name="LaButti K."/>
            <person name="Lindquist E.A."/>
            <person name="Lucas S."/>
            <person name="Salamov A.A."/>
            <person name="Bradshaw R.E."/>
            <person name="Ciuffetti L."/>
            <person name="Hamelin R.C."/>
            <person name="Kema G.H.J."/>
            <person name="Lawrence C."/>
            <person name="Scott J.A."/>
            <person name="Spatafora J.W."/>
            <person name="Turgeon B.G."/>
            <person name="de Wit P.J.G.M."/>
            <person name="Zhong S."/>
            <person name="Goodwin S.B."/>
            <person name="Grigoriev I.V."/>
        </authorList>
    </citation>
    <scope>NUCLEOTIDE SEQUENCE [LARGE SCALE GENOMIC DNA]</scope>
    <source>
        <strain evidence="3">ND90Pr / ATCC 201652</strain>
    </source>
</reference>
<accession>M2RKF8</accession>
<dbReference type="HOGENOM" id="CLU_2446588_0_0_1"/>
<dbReference type="RefSeq" id="XP_007696891.1">
    <property type="nucleotide sequence ID" value="XM_007698701.1"/>
</dbReference>
<keyword evidence="3" id="KW-1185">Reference proteome</keyword>
<protein>
    <submittedName>
        <fullName evidence="2">Uncharacterized protein</fullName>
    </submittedName>
</protein>